<evidence type="ECO:0000313" key="2">
    <source>
        <dbReference type="EMBL" id="GKV39752.1"/>
    </source>
</evidence>
<gene>
    <name evidence="2" type="ORF">SLEP1_g47475</name>
</gene>
<protein>
    <submittedName>
        <fullName evidence="2">Uncharacterized protein</fullName>
    </submittedName>
</protein>
<proteinExistence type="predicted"/>
<accession>A0AAV5LRF8</accession>
<feature type="compositionally biased region" description="Basic and acidic residues" evidence="1">
    <location>
        <begin position="65"/>
        <end position="77"/>
    </location>
</feature>
<feature type="compositionally biased region" description="Polar residues" evidence="1">
    <location>
        <begin position="1"/>
        <end position="20"/>
    </location>
</feature>
<name>A0AAV5LRF8_9ROSI</name>
<dbReference type="EMBL" id="BPVZ01000136">
    <property type="protein sequence ID" value="GKV39752.1"/>
    <property type="molecule type" value="Genomic_DNA"/>
</dbReference>
<feature type="compositionally biased region" description="Low complexity" evidence="1">
    <location>
        <begin position="38"/>
        <end position="54"/>
    </location>
</feature>
<evidence type="ECO:0000256" key="1">
    <source>
        <dbReference type="SAM" id="MobiDB-lite"/>
    </source>
</evidence>
<evidence type="ECO:0000313" key="3">
    <source>
        <dbReference type="Proteomes" id="UP001054252"/>
    </source>
</evidence>
<dbReference type="Proteomes" id="UP001054252">
    <property type="component" value="Unassembled WGS sequence"/>
</dbReference>
<sequence length="123" mass="13522">MDWSRSSNNYNHTFKSSPLQFASKAHEQIGKGKGKGAGMASDSSDAAKSGSRAAVESGKKQFSKAKIEAVNNRKKDWEPEDDGIDTSTGCDLRNPRKRLPVFEKICPEKHPVSVTISVDREKL</sequence>
<organism evidence="2 3">
    <name type="scientific">Rubroshorea leprosula</name>
    <dbReference type="NCBI Taxonomy" id="152421"/>
    <lineage>
        <taxon>Eukaryota</taxon>
        <taxon>Viridiplantae</taxon>
        <taxon>Streptophyta</taxon>
        <taxon>Embryophyta</taxon>
        <taxon>Tracheophyta</taxon>
        <taxon>Spermatophyta</taxon>
        <taxon>Magnoliopsida</taxon>
        <taxon>eudicotyledons</taxon>
        <taxon>Gunneridae</taxon>
        <taxon>Pentapetalae</taxon>
        <taxon>rosids</taxon>
        <taxon>malvids</taxon>
        <taxon>Malvales</taxon>
        <taxon>Dipterocarpaceae</taxon>
        <taxon>Rubroshorea</taxon>
    </lineage>
</organism>
<reference evidence="2 3" key="1">
    <citation type="journal article" date="2021" name="Commun. Biol.">
        <title>The genome of Shorea leprosula (Dipterocarpaceae) highlights the ecological relevance of drought in aseasonal tropical rainforests.</title>
        <authorList>
            <person name="Ng K.K.S."/>
            <person name="Kobayashi M.J."/>
            <person name="Fawcett J.A."/>
            <person name="Hatakeyama M."/>
            <person name="Paape T."/>
            <person name="Ng C.H."/>
            <person name="Ang C.C."/>
            <person name="Tnah L.H."/>
            <person name="Lee C.T."/>
            <person name="Nishiyama T."/>
            <person name="Sese J."/>
            <person name="O'Brien M.J."/>
            <person name="Copetti D."/>
            <person name="Mohd Noor M.I."/>
            <person name="Ong R.C."/>
            <person name="Putra M."/>
            <person name="Sireger I.Z."/>
            <person name="Indrioko S."/>
            <person name="Kosugi Y."/>
            <person name="Izuno A."/>
            <person name="Isagi Y."/>
            <person name="Lee S.L."/>
            <person name="Shimizu K.K."/>
        </authorList>
    </citation>
    <scope>NUCLEOTIDE SEQUENCE [LARGE SCALE GENOMIC DNA]</scope>
    <source>
        <strain evidence="2">214</strain>
    </source>
</reference>
<feature type="region of interest" description="Disordered" evidence="1">
    <location>
        <begin position="1"/>
        <end position="93"/>
    </location>
</feature>
<comment type="caution">
    <text evidence="2">The sequence shown here is derived from an EMBL/GenBank/DDBJ whole genome shotgun (WGS) entry which is preliminary data.</text>
</comment>
<keyword evidence="3" id="KW-1185">Reference proteome</keyword>
<dbReference type="AlphaFoldDB" id="A0AAV5LRF8"/>